<reference evidence="2 3" key="1">
    <citation type="submission" date="2020-08" db="EMBL/GenBank/DDBJ databases">
        <title>Genomic Encyclopedia of Type Strains, Phase IV (KMG-IV): sequencing the most valuable type-strain genomes for metagenomic binning, comparative biology and taxonomic classification.</title>
        <authorList>
            <person name="Goeker M."/>
        </authorList>
    </citation>
    <scope>NUCLEOTIDE SEQUENCE [LARGE SCALE GENOMIC DNA]</scope>
    <source>
        <strain evidence="2 3">DSM 102850</strain>
    </source>
</reference>
<gene>
    <name evidence="2" type="ORF">GGQ59_001340</name>
</gene>
<accession>A0A840I1A5</accession>
<dbReference type="RefSeq" id="WP_183817001.1">
    <property type="nucleotide sequence ID" value="NZ_JACHOB010000002.1"/>
</dbReference>
<keyword evidence="1" id="KW-0472">Membrane</keyword>
<keyword evidence="3" id="KW-1185">Reference proteome</keyword>
<organism evidence="2 3">
    <name type="scientific">Parvularcula dongshanensis</name>
    <dbReference type="NCBI Taxonomy" id="1173995"/>
    <lineage>
        <taxon>Bacteria</taxon>
        <taxon>Pseudomonadati</taxon>
        <taxon>Pseudomonadota</taxon>
        <taxon>Alphaproteobacteria</taxon>
        <taxon>Parvularculales</taxon>
        <taxon>Parvularculaceae</taxon>
        <taxon>Parvularcula</taxon>
    </lineage>
</organism>
<feature type="transmembrane region" description="Helical" evidence="1">
    <location>
        <begin position="50"/>
        <end position="70"/>
    </location>
</feature>
<dbReference type="Proteomes" id="UP000563524">
    <property type="component" value="Unassembled WGS sequence"/>
</dbReference>
<name>A0A840I1A5_9PROT</name>
<evidence type="ECO:0000313" key="2">
    <source>
        <dbReference type="EMBL" id="MBB4658826.1"/>
    </source>
</evidence>
<sequence length="94" mass="10284">MSEEERRADSRRLGWRAALISAGLLLLVLIVFPLFVHLDWFDFRFRVKGLLILGMVATIVLAAALMAVSFHSARSGIDEESGVLPDDAAGGKTE</sequence>
<evidence type="ECO:0000313" key="3">
    <source>
        <dbReference type="Proteomes" id="UP000563524"/>
    </source>
</evidence>
<comment type="caution">
    <text evidence="2">The sequence shown here is derived from an EMBL/GenBank/DDBJ whole genome shotgun (WGS) entry which is preliminary data.</text>
</comment>
<evidence type="ECO:0000256" key="1">
    <source>
        <dbReference type="SAM" id="Phobius"/>
    </source>
</evidence>
<keyword evidence="1" id="KW-0812">Transmembrane</keyword>
<protein>
    <submittedName>
        <fullName evidence="2">Uncharacterized protein</fullName>
    </submittedName>
</protein>
<keyword evidence="1" id="KW-1133">Transmembrane helix</keyword>
<dbReference type="EMBL" id="JACHOB010000002">
    <property type="protein sequence ID" value="MBB4658826.1"/>
    <property type="molecule type" value="Genomic_DNA"/>
</dbReference>
<dbReference type="AlphaFoldDB" id="A0A840I1A5"/>
<feature type="transmembrane region" description="Helical" evidence="1">
    <location>
        <begin position="15"/>
        <end position="38"/>
    </location>
</feature>
<proteinExistence type="predicted"/>